<dbReference type="EMBL" id="FMJC01000001">
    <property type="protein sequence ID" value="SCM70501.1"/>
    <property type="molecule type" value="Genomic_DNA"/>
</dbReference>
<dbReference type="PANTHER" id="PTHR35004">
    <property type="entry name" value="TRANSPOSASE RV3428C-RELATED"/>
    <property type="match status" value="1"/>
</dbReference>
<dbReference type="RefSeq" id="WP_179979328.1">
    <property type="nucleotide sequence ID" value="NZ_LT608333.1"/>
</dbReference>
<proteinExistence type="predicted"/>
<feature type="domain" description="Integrase catalytic" evidence="1">
    <location>
        <begin position="114"/>
        <end position="294"/>
    </location>
</feature>
<accession>A0A212KYW3</accession>
<dbReference type="InterPro" id="IPR001584">
    <property type="entry name" value="Integrase_cat-core"/>
</dbReference>
<gene>
    <name evidence="2" type="primary">istA</name>
    <name evidence="2" type="ORF">KL86DES1_10446</name>
</gene>
<dbReference type="PANTHER" id="PTHR35004:SF7">
    <property type="entry name" value="INTEGRASE PROTEIN"/>
    <property type="match status" value="1"/>
</dbReference>
<dbReference type="GO" id="GO:0015074">
    <property type="term" value="P:DNA integration"/>
    <property type="evidence" value="ECO:0007669"/>
    <property type="project" value="InterPro"/>
</dbReference>
<evidence type="ECO:0000259" key="1">
    <source>
        <dbReference type="PROSITE" id="PS50994"/>
    </source>
</evidence>
<evidence type="ECO:0000313" key="2">
    <source>
        <dbReference type="EMBL" id="SCM70501.1"/>
    </source>
</evidence>
<name>A0A212KYW3_9BACT</name>
<dbReference type="PROSITE" id="PS50994">
    <property type="entry name" value="INTEGRASE"/>
    <property type="match status" value="1"/>
</dbReference>
<dbReference type="Pfam" id="PF22483">
    <property type="entry name" value="Mu-transpos_C_2"/>
    <property type="match status" value="1"/>
</dbReference>
<dbReference type="NCBIfam" id="NF033546">
    <property type="entry name" value="transpos_IS21"/>
    <property type="match status" value="1"/>
</dbReference>
<protein>
    <submittedName>
        <fullName evidence="2">Transposase</fullName>
    </submittedName>
</protein>
<sequence length="496" mass="56450">METIRKIRLALSKGMSIREASRKFNKSRKTIRKIIRTEATSFSYHRKKEHYPALEGYREALEALLEAETAVAASKRRTILSLYEELQGKGYAGSYSSVRRYARKWQGNQAPLSTVYIPLSFGKGEAFQFDWSSEEVAIDGVVLRAGVAHFRLCYSRMSFIVAYPLQKMEMVLDAHVRAHDFFGGLCGRGIYDNLKTVVTKIFRGKEREFNARFLECSSHYLFDVEACTPAAGWEKGQVERQVQTLRKGFFLPRLSFESFAALNVYLHDRLIAYAKTKMHPEKRDCSIYAVFEEEREFLRKTALPFDACLAQEVRVSPQCLVSYERNRYSAPCAYANRSVQLRVYAGHIRFYADSHCIAEHTRVFGRDKTICDPLHYLPVLERKPGALRNGLPFREWRLAPGLQTLRDTLEKTKGGDRQLAGILAAIPQYGEDAVNVACELALEAGLTSKDAVLNILCRTTEDIPARDMAPPEHLRLRLAPQANCTGYERLLGGYHA</sequence>
<reference evidence="2" key="1">
    <citation type="submission" date="2016-08" db="EMBL/GenBank/DDBJ databases">
        <authorList>
            <person name="Seilhamer J.J."/>
        </authorList>
    </citation>
    <scope>NUCLEOTIDE SEQUENCE</scope>
    <source>
        <strain evidence="2">86-1</strain>
    </source>
</reference>
<dbReference type="InterPro" id="IPR054353">
    <property type="entry name" value="IstA-like_C"/>
</dbReference>
<dbReference type="AlphaFoldDB" id="A0A212KYW3"/>
<organism evidence="2">
    <name type="scientific">uncultured Desulfovibrio sp</name>
    <dbReference type="NCBI Taxonomy" id="167968"/>
    <lineage>
        <taxon>Bacteria</taxon>
        <taxon>Pseudomonadati</taxon>
        <taxon>Thermodesulfobacteriota</taxon>
        <taxon>Desulfovibrionia</taxon>
        <taxon>Desulfovibrionales</taxon>
        <taxon>Desulfovibrionaceae</taxon>
        <taxon>Desulfovibrio</taxon>
        <taxon>environmental samples</taxon>
    </lineage>
</organism>